<name>A0ACB7S5L2_HYAAI</name>
<sequence length="100" mass="11145">MTPTACIYPAIFKTAPTVPEGPPSSDRSASERGERARGPCVVKDPKTRGYRSRKYRPAGRTGQKRPSRPFDLGSGLRARHRPDCRTRHEDLSHARTTEKG</sequence>
<dbReference type="Proteomes" id="UP000821845">
    <property type="component" value="Chromosome 5"/>
</dbReference>
<evidence type="ECO:0000313" key="1">
    <source>
        <dbReference type="EMBL" id="KAH6930226.1"/>
    </source>
</evidence>
<gene>
    <name evidence="1" type="ORF">HPB50_012032</name>
</gene>
<keyword evidence="2" id="KW-1185">Reference proteome</keyword>
<reference evidence="1" key="1">
    <citation type="submission" date="2020-05" db="EMBL/GenBank/DDBJ databases">
        <title>Large-scale comparative analyses of tick genomes elucidate their genetic diversity and vector capacities.</title>
        <authorList>
            <person name="Jia N."/>
            <person name="Wang J."/>
            <person name="Shi W."/>
            <person name="Du L."/>
            <person name="Sun Y."/>
            <person name="Zhan W."/>
            <person name="Jiang J."/>
            <person name="Wang Q."/>
            <person name="Zhang B."/>
            <person name="Ji P."/>
            <person name="Sakyi L.B."/>
            <person name="Cui X."/>
            <person name="Yuan T."/>
            <person name="Jiang B."/>
            <person name="Yang W."/>
            <person name="Lam T.T.-Y."/>
            <person name="Chang Q."/>
            <person name="Ding S."/>
            <person name="Wang X."/>
            <person name="Zhu J."/>
            <person name="Ruan X."/>
            <person name="Zhao L."/>
            <person name="Wei J."/>
            <person name="Que T."/>
            <person name="Du C."/>
            <person name="Cheng J."/>
            <person name="Dai P."/>
            <person name="Han X."/>
            <person name="Huang E."/>
            <person name="Gao Y."/>
            <person name="Liu J."/>
            <person name="Shao H."/>
            <person name="Ye R."/>
            <person name="Li L."/>
            <person name="Wei W."/>
            <person name="Wang X."/>
            <person name="Wang C."/>
            <person name="Yang T."/>
            <person name="Huo Q."/>
            <person name="Li W."/>
            <person name="Guo W."/>
            <person name="Chen H."/>
            <person name="Zhou L."/>
            <person name="Ni X."/>
            <person name="Tian J."/>
            <person name="Zhou Y."/>
            <person name="Sheng Y."/>
            <person name="Liu T."/>
            <person name="Pan Y."/>
            <person name="Xia L."/>
            <person name="Li J."/>
            <person name="Zhao F."/>
            <person name="Cao W."/>
        </authorList>
    </citation>
    <scope>NUCLEOTIDE SEQUENCE</scope>
    <source>
        <strain evidence="1">Hyas-2018</strain>
    </source>
</reference>
<evidence type="ECO:0000313" key="2">
    <source>
        <dbReference type="Proteomes" id="UP000821845"/>
    </source>
</evidence>
<accession>A0ACB7S5L2</accession>
<protein>
    <submittedName>
        <fullName evidence="1">Uncharacterized protein</fullName>
    </submittedName>
</protein>
<proteinExistence type="predicted"/>
<comment type="caution">
    <text evidence="1">The sequence shown here is derived from an EMBL/GenBank/DDBJ whole genome shotgun (WGS) entry which is preliminary data.</text>
</comment>
<organism evidence="1 2">
    <name type="scientific">Hyalomma asiaticum</name>
    <name type="common">Tick</name>
    <dbReference type="NCBI Taxonomy" id="266040"/>
    <lineage>
        <taxon>Eukaryota</taxon>
        <taxon>Metazoa</taxon>
        <taxon>Ecdysozoa</taxon>
        <taxon>Arthropoda</taxon>
        <taxon>Chelicerata</taxon>
        <taxon>Arachnida</taxon>
        <taxon>Acari</taxon>
        <taxon>Parasitiformes</taxon>
        <taxon>Ixodida</taxon>
        <taxon>Ixodoidea</taxon>
        <taxon>Ixodidae</taxon>
        <taxon>Hyalomminae</taxon>
        <taxon>Hyalomma</taxon>
    </lineage>
</organism>
<dbReference type="EMBL" id="CM023485">
    <property type="protein sequence ID" value="KAH6930226.1"/>
    <property type="molecule type" value="Genomic_DNA"/>
</dbReference>